<dbReference type="AlphaFoldDB" id="A0A9N9CDH4"/>
<evidence type="ECO:0000313" key="2">
    <source>
        <dbReference type="Proteomes" id="UP000789706"/>
    </source>
</evidence>
<proteinExistence type="predicted"/>
<organism evidence="1 2">
    <name type="scientific">Diversispora eburnea</name>
    <dbReference type="NCBI Taxonomy" id="1213867"/>
    <lineage>
        <taxon>Eukaryota</taxon>
        <taxon>Fungi</taxon>
        <taxon>Fungi incertae sedis</taxon>
        <taxon>Mucoromycota</taxon>
        <taxon>Glomeromycotina</taxon>
        <taxon>Glomeromycetes</taxon>
        <taxon>Diversisporales</taxon>
        <taxon>Diversisporaceae</taxon>
        <taxon>Diversispora</taxon>
    </lineage>
</organism>
<comment type="caution">
    <text evidence="1">The sequence shown here is derived from an EMBL/GenBank/DDBJ whole genome shotgun (WGS) entry which is preliminary data.</text>
</comment>
<protein>
    <submittedName>
        <fullName evidence="1">10124_t:CDS:1</fullName>
    </submittedName>
</protein>
<dbReference type="Proteomes" id="UP000789706">
    <property type="component" value="Unassembled WGS sequence"/>
</dbReference>
<dbReference type="EMBL" id="CAJVPK010001673">
    <property type="protein sequence ID" value="CAG8595069.1"/>
    <property type="molecule type" value="Genomic_DNA"/>
</dbReference>
<gene>
    <name evidence="1" type="ORF">DEBURN_LOCUS9246</name>
</gene>
<keyword evidence="2" id="KW-1185">Reference proteome</keyword>
<evidence type="ECO:0000313" key="1">
    <source>
        <dbReference type="EMBL" id="CAG8595069.1"/>
    </source>
</evidence>
<sequence>MQMQGFWLMQNLFGTVILKPNSVVFTKTFGLEKFSREKRARGIEGICSLLHIEIGMVDIHDKDTIYWRVGESHSDADRDERTGKACDFIFWVAKVQHVSFQKKCVEVSGVIPLPSEIKMS</sequence>
<accession>A0A9N9CDH4</accession>
<name>A0A9N9CDH4_9GLOM</name>
<reference evidence="1" key="1">
    <citation type="submission" date="2021-06" db="EMBL/GenBank/DDBJ databases">
        <authorList>
            <person name="Kallberg Y."/>
            <person name="Tangrot J."/>
            <person name="Rosling A."/>
        </authorList>
    </citation>
    <scope>NUCLEOTIDE SEQUENCE</scope>
    <source>
        <strain evidence="1">AZ414A</strain>
    </source>
</reference>